<proteinExistence type="predicted"/>
<reference evidence="1 2" key="1">
    <citation type="submission" date="2019-06" db="EMBL/GenBank/DDBJ databases">
        <title>Draft genomes of female and male turbot (Scophthalmus maximus).</title>
        <authorList>
            <person name="Xu H."/>
            <person name="Xu X.-W."/>
            <person name="Shao C."/>
            <person name="Chen S."/>
        </authorList>
    </citation>
    <scope>NUCLEOTIDE SEQUENCE [LARGE SCALE GENOMIC DNA]</scope>
    <source>
        <strain evidence="1">Ysfricsl-2016a</strain>
        <tissue evidence="1">Blood</tissue>
    </source>
</reference>
<protein>
    <submittedName>
        <fullName evidence="1">Uncharacterized protein</fullName>
    </submittedName>
</protein>
<evidence type="ECO:0000313" key="2">
    <source>
        <dbReference type="Proteomes" id="UP000438429"/>
    </source>
</evidence>
<accession>A0A6A4RYW5</accession>
<dbReference type="AlphaFoldDB" id="A0A6A4RYW5"/>
<name>A0A6A4RYW5_SCOMX</name>
<evidence type="ECO:0000313" key="1">
    <source>
        <dbReference type="EMBL" id="KAF0024520.1"/>
    </source>
</evidence>
<dbReference type="Proteomes" id="UP000438429">
    <property type="component" value="Unassembled WGS sequence"/>
</dbReference>
<organism evidence="1 2">
    <name type="scientific">Scophthalmus maximus</name>
    <name type="common">Turbot</name>
    <name type="synonym">Psetta maxima</name>
    <dbReference type="NCBI Taxonomy" id="52904"/>
    <lineage>
        <taxon>Eukaryota</taxon>
        <taxon>Metazoa</taxon>
        <taxon>Chordata</taxon>
        <taxon>Craniata</taxon>
        <taxon>Vertebrata</taxon>
        <taxon>Euteleostomi</taxon>
        <taxon>Actinopterygii</taxon>
        <taxon>Neopterygii</taxon>
        <taxon>Teleostei</taxon>
        <taxon>Neoteleostei</taxon>
        <taxon>Acanthomorphata</taxon>
        <taxon>Carangaria</taxon>
        <taxon>Pleuronectiformes</taxon>
        <taxon>Pleuronectoidei</taxon>
        <taxon>Scophthalmidae</taxon>
        <taxon>Scophthalmus</taxon>
    </lineage>
</organism>
<dbReference type="EMBL" id="VEVO01000021">
    <property type="protein sequence ID" value="KAF0024520.1"/>
    <property type="molecule type" value="Genomic_DNA"/>
</dbReference>
<comment type="caution">
    <text evidence="1">The sequence shown here is derived from an EMBL/GenBank/DDBJ whole genome shotgun (WGS) entry which is preliminary data.</text>
</comment>
<sequence>MFRVRRVQARFSAILVLPTFGARRFKDHHVVYLVQMGLLVVDQTCHHCVVGESVDGGGAVDGFEVMTIVLIQQGADDDSSISNSCANLH</sequence>
<gene>
    <name evidence="1" type="ORF">F2P81_023322</name>
</gene>